<evidence type="ECO:0000313" key="3">
    <source>
        <dbReference type="Proteomes" id="UP001467669"/>
    </source>
</evidence>
<reference evidence="2 3" key="1">
    <citation type="submission" date="2024-04" db="EMBL/GenBank/DDBJ databases">
        <title>Draft Genome Sequence of Isolates Cultured from Underwater Hawaii Seamounts in the North Pacific Ocean.</title>
        <authorList>
            <person name="Sharma I."/>
            <person name="Darden B."/>
            <person name="Creggett J."/>
            <person name="Taylor S."/>
            <person name="Grant M.P."/>
            <person name="Scott J."/>
            <person name="Attles S."/>
            <person name="Walker S."/>
            <person name="Johnson G."/>
            <person name="St. Cloud C."/>
        </authorList>
    </citation>
    <scope>NUCLEOTIDE SEQUENCE [LARGE SCALE GENOMIC DNA]</scope>
    <source>
        <strain evidence="2 3">03GJ23</strain>
    </source>
</reference>
<organism evidence="2 3">
    <name type="scientific">Stutzerimonas chloritidismutans</name>
    <name type="common">Pseudomonas chloritidismutans</name>
    <dbReference type="NCBI Taxonomy" id="203192"/>
    <lineage>
        <taxon>Bacteria</taxon>
        <taxon>Pseudomonadati</taxon>
        <taxon>Pseudomonadota</taxon>
        <taxon>Gammaproteobacteria</taxon>
        <taxon>Pseudomonadales</taxon>
        <taxon>Pseudomonadaceae</taxon>
        <taxon>Stutzerimonas</taxon>
    </lineage>
</organism>
<feature type="region of interest" description="Disordered" evidence="1">
    <location>
        <begin position="1"/>
        <end position="63"/>
    </location>
</feature>
<dbReference type="EMBL" id="JBCFXD010000004">
    <property type="protein sequence ID" value="MEL7558865.1"/>
    <property type="molecule type" value="Genomic_DNA"/>
</dbReference>
<name>A0ABU9M6W6_STUCH</name>
<feature type="compositionally biased region" description="Basic and acidic residues" evidence="1">
    <location>
        <begin position="28"/>
        <end position="38"/>
    </location>
</feature>
<dbReference type="RefSeq" id="WP_262366687.1">
    <property type="nucleotide sequence ID" value="NZ_JBCFXD010000004.1"/>
</dbReference>
<accession>A0ABU9M6W6</accession>
<keyword evidence="3" id="KW-1185">Reference proteome</keyword>
<proteinExistence type="predicted"/>
<protein>
    <submittedName>
        <fullName evidence="2">Uncharacterized protein</fullName>
    </submittedName>
</protein>
<evidence type="ECO:0000256" key="1">
    <source>
        <dbReference type="SAM" id="MobiDB-lite"/>
    </source>
</evidence>
<sequence>MMRLNGLAPSAYPIERPAHPGSAPVPYRESERAAEQARESIVTPASQADSTYEHLARGGKSQSADYGSVISGDFMPARFEAMMERPLTSRATQALQSYGTTASFTADLDAHEVLGLDLYA</sequence>
<evidence type="ECO:0000313" key="2">
    <source>
        <dbReference type="EMBL" id="MEL7558865.1"/>
    </source>
</evidence>
<dbReference type="Proteomes" id="UP001467669">
    <property type="component" value="Unassembled WGS sequence"/>
</dbReference>
<gene>
    <name evidence="2" type="ORF">AAGW23_08445</name>
</gene>
<comment type="caution">
    <text evidence="2">The sequence shown here is derived from an EMBL/GenBank/DDBJ whole genome shotgun (WGS) entry which is preliminary data.</text>
</comment>